<reference evidence="2" key="1">
    <citation type="submission" date="2021-11" db="EMBL/GenBank/DDBJ databases">
        <title>Genome sequence.</title>
        <authorList>
            <person name="Sun Q."/>
        </authorList>
    </citation>
    <scope>NUCLEOTIDE SEQUENCE</scope>
    <source>
        <strain evidence="2">JC732</strain>
    </source>
</reference>
<proteinExistence type="predicted"/>
<evidence type="ECO:0000313" key="3">
    <source>
        <dbReference type="Proteomes" id="UP001139103"/>
    </source>
</evidence>
<dbReference type="Proteomes" id="UP001139103">
    <property type="component" value="Unassembled WGS sequence"/>
</dbReference>
<organism evidence="2 3">
    <name type="scientific">Blastopirellula sediminis</name>
    <dbReference type="NCBI Taxonomy" id="2894196"/>
    <lineage>
        <taxon>Bacteria</taxon>
        <taxon>Pseudomonadati</taxon>
        <taxon>Planctomycetota</taxon>
        <taxon>Planctomycetia</taxon>
        <taxon>Pirellulales</taxon>
        <taxon>Pirellulaceae</taxon>
        <taxon>Blastopirellula</taxon>
    </lineage>
</organism>
<evidence type="ECO:0000313" key="2">
    <source>
        <dbReference type="EMBL" id="MCC9627067.1"/>
    </source>
</evidence>
<name>A0A9X1MJH7_9BACT</name>
<comment type="caution">
    <text evidence="2">The sequence shown here is derived from an EMBL/GenBank/DDBJ whole genome shotgun (WGS) entry which is preliminary data.</text>
</comment>
<sequence length="288" mass="32600">MPGRPFCSDIEAMYRGFLGWECTRRREVLQETIAALEKADPSDHYHRLAQQNLKRWRASRADADGTLRVEVISGDWGDVVAQLTREYGECFAALNMANSYVPGGAYVEGAAAQEENMFRRTDCHFRIRDDQYDPKLDQYFPEMTRLLTAHDGEVYLDTLQPRVCIRGSEDRGLDDLGYPWLADEAIFPFYELRAAACDLRDGSPFEPEEMRRRIVAQLDTLQSQGVRHAVLGAFGCGAFMNPATEVAKIYQEEIAKRADDFAVIAFAIYSAGYGPDNYKLFANVFGVE</sequence>
<dbReference type="InterPro" id="IPR019261">
    <property type="entry name" value="PARG_cat_microbial"/>
</dbReference>
<dbReference type="PANTHER" id="PTHR35596:SF1">
    <property type="entry name" value="MICROBIAL-TYPE PARG CATALYTIC DOMAIN-CONTAINING PROTEIN"/>
    <property type="match status" value="1"/>
</dbReference>
<dbReference type="PANTHER" id="PTHR35596">
    <property type="entry name" value="DUF2263 DOMAIN-CONTAINING PROTEIN"/>
    <property type="match status" value="1"/>
</dbReference>
<dbReference type="Gene3D" id="3.40.220.10">
    <property type="entry name" value="Leucine Aminopeptidase, subunit E, domain 1"/>
    <property type="match status" value="1"/>
</dbReference>
<dbReference type="Pfam" id="PF10021">
    <property type="entry name" value="PARG_cat_microb"/>
    <property type="match status" value="1"/>
</dbReference>
<feature type="domain" description="Microbial-type PARG catalytic" evidence="1">
    <location>
        <begin position="55"/>
        <end position="129"/>
    </location>
</feature>
<dbReference type="RefSeq" id="WP_230214841.1">
    <property type="nucleotide sequence ID" value="NZ_JAJKFT010000002.1"/>
</dbReference>
<accession>A0A9X1MJH7</accession>
<dbReference type="InterPro" id="IPR043472">
    <property type="entry name" value="Macro_dom-like"/>
</dbReference>
<keyword evidence="3" id="KW-1185">Reference proteome</keyword>
<dbReference type="AlphaFoldDB" id="A0A9X1MJH7"/>
<protein>
    <submittedName>
        <fullName evidence="2">DUF2263 domain-containing protein</fullName>
    </submittedName>
</protein>
<dbReference type="EMBL" id="JAJKFT010000002">
    <property type="protein sequence ID" value="MCC9627067.1"/>
    <property type="molecule type" value="Genomic_DNA"/>
</dbReference>
<gene>
    <name evidence="2" type="ORF">LOC68_01485</name>
</gene>
<evidence type="ECO:0000259" key="1">
    <source>
        <dbReference type="Pfam" id="PF10021"/>
    </source>
</evidence>